<evidence type="ECO:0000256" key="5">
    <source>
        <dbReference type="ARBA" id="ARBA00022679"/>
    </source>
</evidence>
<dbReference type="Gene3D" id="3.40.50.11720">
    <property type="entry name" value="3-Deoxy-D-manno-octulosonic-acid transferase, N-terminal domain"/>
    <property type="match status" value="1"/>
</dbReference>
<feature type="domain" description="3-deoxy-D-manno-octulosonic-acid transferase N-terminal" evidence="11">
    <location>
        <begin position="86"/>
        <end position="262"/>
    </location>
</feature>
<dbReference type="GO" id="GO:0005886">
    <property type="term" value="C:plasma membrane"/>
    <property type="evidence" value="ECO:0007669"/>
    <property type="project" value="UniProtKB-SubCell"/>
</dbReference>
<comment type="caution">
    <text evidence="12">The sequence shown here is derived from an EMBL/GenBank/DDBJ whole genome shotgun (WGS) entry which is preliminary data.</text>
</comment>
<evidence type="ECO:0000256" key="8">
    <source>
        <dbReference type="PIRSR" id="PIRSR639901-1"/>
    </source>
</evidence>
<evidence type="ECO:0000256" key="9">
    <source>
        <dbReference type="PIRSR" id="PIRSR639901-2"/>
    </source>
</evidence>
<dbReference type="UniPathway" id="UPA00958"/>
<dbReference type="Gene3D" id="3.40.50.2000">
    <property type="entry name" value="Glycogen Phosphorylase B"/>
    <property type="match status" value="1"/>
</dbReference>
<evidence type="ECO:0000256" key="2">
    <source>
        <dbReference type="ARBA" id="ARBA00004713"/>
    </source>
</evidence>
<dbReference type="InterPro" id="IPR039901">
    <property type="entry name" value="Kdotransferase"/>
</dbReference>
<sequence length="464" mass="49340">MAYLLKTKGHIGRTALMTPLLRRGKSHVASHPGLASPARHGFDGLPIPCPGHAVPLYRLLAALILPILFLRLALRVLRGSEPRAALRERLGQIRAARDAIWLHAASNGELVSARPLIEALFDARPGLRLHITTNTVTARALALDWAADWGAGRMSASAAPLDSRIVLNRFLDRLRPAALLSVENELWPNRFEICRARGIPVIVVGARMSARSARRWRKAGIGARLMGAVTALSAQDPASEAAFRDLGLPADRLLPLVNLKTAVATPAATETLPWPRESTVLAASTHEGEEEIVLDAFAQAHAADPALHLILAPRHPRRAAEIARMIAARDLPFATRSRGEPPLAPVLLADTMGEMANWYAAAGICFVGGSLVPKGGHTPFEPAAHGCAILHGPSIDNHRAAFEALDAAGGAIRVTDAETLARGFALSAAEQARIAAIAARVTAELADGSGNQTLARLILDRLTA</sequence>
<dbReference type="EC" id="2.4.99.12" evidence="3 10"/>
<keyword evidence="5 10" id="KW-0808">Transferase</keyword>
<comment type="similarity">
    <text evidence="10">Belongs to the glycosyltransferase group 1 family.</text>
</comment>
<organism evidence="12 13">
    <name type="scientific">Paenirhodobacter populi</name>
    <dbReference type="NCBI Taxonomy" id="2306993"/>
    <lineage>
        <taxon>Bacteria</taxon>
        <taxon>Pseudomonadati</taxon>
        <taxon>Pseudomonadota</taxon>
        <taxon>Alphaproteobacteria</taxon>
        <taxon>Rhodobacterales</taxon>
        <taxon>Rhodobacter group</taxon>
        <taxon>Paenirhodobacter</taxon>
    </lineage>
</organism>
<evidence type="ECO:0000313" key="13">
    <source>
        <dbReference type="Proteomes" id="UP000285710"/>
    </source>
</evidence>
<comment type="function">
    <text evidence="1 10">Involved in lipopolysaccharide (LPS) biosynthesis. Catalyzes the transfer of 3-deoxy-D-manno-octulosonate (Kdo) residue(s) from CMP-Kdo to lipid IV(A), the tetraacyldisaccharide-1,4'-bisphosphate precursor of lipid A.</text>
</comment>
<keyword evidence="10" id="KW-0472">Membrane</keyword>
<dbReference type="InterPro" id="IPR038107">
    <property type="entry name" value="Glycos_transf_N_sf"/>
</dbReference>
<dbReference type="PANTHER" id="PTHR42755">
    <property type="entry name" value="3-DEOXY-MANNO-OCTULOSONATE CYTIDYLYLTRANSFERASE"/>
    <property type="match status" value="1"/>
</dbReference>
<feature type="site" description="Transition state stabilizer" evidence="9">
    <location>
        <position position="260"/>
    </location>
</feature>
<dbReference type="PANTHER" id="PTHR42755:SF1">
    <property type="entry name" value="3-DEOXY-D-MANNO-OCTULOSONIC ACID TRANSFERASE, MITOCHONDRIAL-RELATED"/>
    <property type="match status" value="1"/>
</dbReference>
<dbReference type="EMBL" id="SAUW01000009">
    <property type="protein sequence ID" value="RWR12015.1"/>
    <property type="molecule type" value="Genomic_DNA"/>
</dbReference>
<comment type="catalytic activity">
    <reaction evidence="7 10">
        <text>lipid IVA (E. coli) + CMP-3-deoxy-beta-D-manno-octulosonate = alpha-Kdo-(2-&gt;6)-lipid IVA (E. coli) + CMP + H(+)</text>
        <dbReference type="Rhea" id="RHEA:28066"/>
        <dbReference type="ChEBI" id="CHEBI:15378"/>
        <dbReference type="ChEBI" id="CHEBI:58603"/>
        <dbReference type="ChEBI" id="CHEBI:60364"/>
        <dbReference type="ChEBI" id="CHEBI:60377"/>
        <dbReference type="ChEBI" id="CHEBI:85987"/>
        <dbReference type="EC" id="2.4.99.12"/>
    </reaction>
</comment>
<name>A0A443IV98_9RHOB</name>
<reference evidence="12 13" key="1">
    <citation type="submission" date="2019-01" db="EMBL/GenBank/DDBJ databases">
        <title>Sinorhodobacter populi sp. nov. isolated from the symptomatic bark tissue of Populus euramericana canker.</title>
        <authorList>
            <person name="Xu G."/>
        </authorList>
    </citation>
    <scope>NUCLEOTIDE SEQUENCE [LARGE SCALE GENOMIC DNA]</scope>
    <source>
        <strain evidence="12 13">2D-5</strain>
    </source>
</reference>
<gene>
    <name evidence="12" type="ORF">D2T33_10010</name>
</gene>
<protein>
    <recommendedName>
        <fullName evidence="4 10">3-deoxy-D-manno-octulosonic acid transferase</fullName>
        <shortName evidence="10">Kdo transferase</shortName>
        <ecNumber evidence="3 10">2.4.99.12</ecNumber>
    </recommendedName>
    <alternativeName>
        <fullName evidence="6 10">Lipid IV(A) 3-deoxy-D-manno-octulosonic acid transferase</fullName>
    </alternativeName>
</protein>
<proteinExistence type="inferred from homology"/>
<dbReference type="GO" id="GO:0009245">
    <property type="term" value="P:lipid A biosynthetic process"/>
    <property type="evidence" value="ECO:0007669"/>
    <property type="project" value="TreeGrafter"/>
</dbReference>
<feature type="active site" description="Proton acceptor" evidence="8">
    <location>
        <position position="109"/>
    </location>
</feature>
<dbReference type="GO" id="GO:0009244">
    <property type="term" value="P:lipopolysaccharide core region biosynthetic process"/>
    <property type="evidence" value="ECO:0007669"/>
    <property type="project" value="UniProtKB-UniRule"/>
</dbReference>
<dbReference type="RefSeq" id="WP_128269685.1">
    <property type="nucleotide sequence ID" value="NZ_SAUW01000009.1"/>
</dbReference>
<dbReference type="GO" id="GO:0043842">
    <property type="term" value="F:Kdo transferase activity"/>
    <property type="evidence" value="ECO:0007669"/>
    <property type="project" value="UniProtKB-EC"/>
</dbReference>
<dbReference type="InterPro" id="IPR007507">
    <property type="entry name" value="Glycos_transf_N"/>
</dbReference>
<evidence type="ECO:0000256" key="1">
    <source>
        <dbReference type="ARBA" id="ARBA00003394"/>
    </source>
</evidence>
<evidence type="ECO:0000259" key="11">
    <source>
        <dbReference type="Pfam" id="PF04413"/>
    </source>
</evidence>
<comment type="subcellular location">
    <subcellularLocation>
        <location evidence="10">Cell membrane</location>
    </subcellularLocation>
</comment>
<evidence type="ECO:0000256" key="6">
    <source>
        <dbReference type="ARBA" id="ARBA00031445"/>
    </source>
</evidence>
<reference evidence="12 13" key="2">
    <citation type="submission" date="2019-01" db="EMBL/GenBank/DDBJ databases">
        <authorList>
            <person name="Li Y."/>
        </authorList>
    </citation>
    <scope>NUCLEOTIDE SEQUENCE [LARGE SCALE GENOMIC DNA]</scope>
    <source>
        <strain evidence="12 13">2D-5</strain>
    </source>
</reference>
<evidence type="ECO:0000256" key="4">
    <source>
        <dbReference type="ARBA" id="ARBA00019077"/>
    </source>
</evidence>
<dbReference type="Proteomes" id="UP000285710">
    <property type="component" value="Unassembled WGS sequence"/>
</dbReference>
<keyword evidence="10" id="KW-0448">Lipopolysaccharide biosynthesis</keyword>
<evidence type="ECO:0000256" key="3">
    <source>
        <dbReference type="ARBA" id="ARBA00012621"/>
    </source>
</evidence>
<evidence type="ECO:0000313" key="12">
    <source>
        <dbReference type="EMBL" id="RWR12015.1"/>
    </source>
</evidence>
<keyword evidence="10" id="KW-1003">Cell membrane</keyword>
<dbReference type="AlphaFoldDB" id="A0A443IV98"/>
<feature type="site" description="Transition state stabilizer" evidence="9">
    <location>
        <position position="183"/>
    </location>
</feature>
<evidence type="ECO:0000256" key="10">
    <source>
        <dbReference type="RuleBase" id="RU365103"/>
    </source>
</evidence>
<comment type="pathway">
    <text evidence="2 10">Bacterial outer membrane biogenesis; LPS core biosynthesis.</text>
</comment>
<evidence type="ECO:0000256" key="7">
    <source>
        <dbReference type="ARBA" id="ARBA00049183"/>
    </source>
</evidence>
<dbReference type="Pfam" id="PF04413">
    <property type="entry name" value="Glycos_transf_N"/>
    <property type="match status" value="1"/>
</dbReference>
<accession>A0A443IV98</accession>
<keyword evidence="13" id="KW-1185">Reference proteome</keyword>